<dbReference type="InterPro" id="IPR027417">
    <property type="entry name" value="P-loop_NTPase"/>
</dbReference>
<dbReference type="Pfam" id="PF13538">
    <property type="entry name" value="UvrD_C_2"/>
    <property type="match status" value="1"/>
</dbReference>
<feature type="domain" description="UvrD-like helicase C-terminal" evidence="1">
    <location>
        <begin position="569"/>
        <end position="618"/>
    </location>
</feature>
<dbReference type="GO" id="GO:0003677">
    <property type="term" value="F:DNA binding"/>
    <property type="evidence" value="ECO:0007669"/>
    <property type="project" value="InterPro"/>
</dbReference>
<reference evidence="2 3" key="1">
    <citation type="submission" date="2019-11" db="EMBL/GenBank/DDBJ databases">
        <title>Isolation of a new High Light Tolerant Cyanobacteria.</title>
        <authorList>
            <person name="Dobson Z."/>
            <person name="Vaughn N."/>
            <person name="Vaughn M."/>
            <person name="Fromme P."/>
            <person name="Mazor Y."/>
        </authorList>
    </citation>
    <scope>NUCLEOTIDE SEQUENCE [LARGE SCALE GENOMIC DNA]</scope>
    <source>
        <strain evidence="2 3">0216</strain>
    </source>
</reference>
<dbReference type="GO" id="GO:0005524">
    <property type="term" value="F:ATP binding"/>
    <property type="evidence" value="ECO:0007669"/>
    <property type="project" value="InterPro"/>
</dbReference>
<dbReference type="PANTHER" id="PTHR11070">
    <property type="entry name" value="UVRD / RECB / PCRA DNA HELICASE FAMILY MEMBER"/>
    <property type="match status" value="1"/>
</dbReference>
<dbReference type="SUPFAM" id="SSF52540">
    <property type="entry name" value="P-loop containing nucleoside triphosphate hydrolases"/>
    <property type="match status" value="1"/>
</dbReference>
<accession>A0A844GT88</accession>
<dbReference type="PANTHER" id="PTHR11070:SF2">
    <property type="entry name" value="ATP-DEPENDENT DNA HELICASE SRS2"/>
    <property type="match status" value="1"/>
</dbReference>
<dbReference type="GO" id="GO:0005829">
    <property type="term" value="C:cytosol"/>
    <property type="evidence" value="ECO:0007669"/>
    <property type="project" value="TreeGrafter"/>
</dbReference>
<dbReference type="GO" id="GO:0000725">
    <property type="term" value="P:recombinational repair"/>
    <property type="evidence" value="ECO:0007669"/>
    <property type="project" value="TreeGrafter"/>
</dbReference>
<evidence type="ECO:0000313" key="2">
    <source>
        <dbReference type="EMBL" id="MTF38119.1"/>
    </source>
</evidence>
<comment type="caution">
    <text evidence="2">The sequence shown here is derived from an EMBL/GenBank/DDBJ whole genome shotgun (WGS) entry which is preliminary data.</text>
</comment>
<dbReference type="Proteomes" id="UP000437131">
    <property type="component" value="Unassembled WGS sequence"/>
</dbReference>
<dbReference type="Gene3D" id="3.40.50.300">
    <property type="entry name" value="P-loop containing nucleotide triphosphate hydrolases"/>
    <property type="match status" value="2"/>
</dbReference>
<evidence type="ECO:0000313" key="3">
    <source>
        <dbReference type="Proteomes" id="UP000437131"/>
    </source>
</evidence>
<name>A0A844GT88_9CHRO</name>
<organism evidence="2 3">
    <name type="scientific">Cyanobacterium aponinum 0216</name>
    <dbReference type="NCBI Taxonomy" id="2676140"/>
    <lineage>
        <taxon>Bacteria</taxon>
        <taxon>Bacillati</taxon>
        <taxon>Cyanobacteriota</taxon>
        <taxon>Cyanophyceae</taxon>
        <taxon>Oscillatoriophycideae</taxon>
        <taxon>Chroococcales</taxon>
        <taxon>Geminocystaceae</taxon>
        <taxon>Cyanobacterium</taxon>
    </lineage>
</organism>
<dbReference type="AlphaFoldDB" id="A0A844GT88"/>
<protein>
    <submittedName>
        <fullName evidence="2">AAA family ATPase</fullName>
    </submittedName>
</protein>
<proteinExistence type="predicted"/>
<dbReference type="GO" id="GO:0043138">
    <property type="term" value="F:3'-5' DNA helicase activity"/>
    <property type="evidence" value="ECO:0007669"/>
    <property type="project" value="TreeGrafter"/>
</dbReference>
<sequence length="708" mass="81991">MVDIIRGKSNKPISSEKLANYFEDRSDIEGRLYIGYPIIGTSEGGFPIDALLVSKQHGIIIFHIVEGINHDIDVEEIQDDCYTKMESKLKLHKDLNERRNLVVKISVVTYAPAWEKKKENISEDYPILINQNDLQIFIDETEKWTKNNYFNILNSVIEDITTIRKSHSRNYIKKEDSRGAKLKHLEDSIANLDRDQSRAVIETVEGVQRIRGLAGSGKTIVLALKVAYLHATNPDLDIAVTFYTRSLKDQFKDLINRFTFEKTNREPNWEKVKVIHSWGSPKENGIYYQFCQKHNVEYLDFNSAKAITYSHENEFEVVCQKALNQVNNFQEYYDVILIDEAQDLSEYFIRLCYSILKKPKRLVYAYDELQNLNEKSMKSPEILFGSDIHGNPQVKLENVKGKPQQDIILDTCYRNSRPILTSAHALGFGIYREQGLISMFDQKELWFEIGYENISNEGLEEGKNVYLARTEKTSPSFLESHSPIEDLIQFKTFNNNQEQIEWLVSQIKTNLEEDELKCSDIMVIHPEATTLRNKVGKARDLLFQQRINSNIAGVTSSRDTFFQNDAIIFTSIFRAKGNEAAMIYLINAQECFAGNQLVKKRNILFTAMTRSKAWLRVIGYGSDMKSLEQEFDRIKEHNFILNFKYPTASQREQLKLVNRDISSPKQRTVIKLERDLKSIIDSAEKGDINKDELPPQLKELIEKFKNVF</sequence>
<gene>
    <name evidence="2" type="ORF">GGC33_04185</name>
</gene>
<dbReference type="InterPro" id="IPR000212">
    <property type="entry name" value="DNA_helicase_UvrD/REP"/>
</dbReference>
<dbReference type="RefSeq" id="WP_155083003.1">
    <property type="nucleotide sequence ID" value="NZ_WMIA01000003.1"/>
</dbReference>
<dbReference type="GO" id="GO:0033202">
    <property type="term" value="C:DNA helicase complex"/>
    <property type="evidence" value="ECO:0007669"/>
    <property type="project" value="TreeGrafter"/>
</dbReference>
<dbReference type="InterPro" id="IPR027785">
    <property type="entry name" value="UvrD-like_helicase_C"/>
</dbReference>
<evidence type="ECO:0000259" key="1">
    <source>
        <dbReference type="Pfam" id="PF13538"/>
    </source>
</evidence>
<dbReference type="EMBL" id="WMIA01000003">
    <property type="protein sequence ID" value="MTF38119.1"/>
    <property type="molecule type" value="Genomic_DNA"/>
</dbReference>